<dbReference type="SUPFAM" id="SSF56645">
    <property type="entry name" value="Acyl-CoA dehydrogenase NM domain-like"/>
    <property type="match status" value="1"/>
</dbReference>
<evidence type="ECO:0000256" key="3">
    <source>
        <dbReference type="ARBA" id="ARBA00022630"/>
    </source>
</evidence>
<comment type="cofactor">
    <cofactor evidence="1">
        <name>FAD</name>
        <dbReference type="ChEBI" id="CHEBI:57692"/>
    </cofactor>
</comment>
<dbReference type="CDD" id="cd00567">
    <property type="entry name" value="ACAD"/>
    <property type="match status" value="1"/>
</dbReference>
<evidence type="ECO:0000256" key="4">
    <source>
        <dbReference type="ARBA" id="ARBA00022827"/>
    </source>
</evidence>
<evidence type="ECO:0000313" key="9">
    <source>
        <dbReference type="EMBL" id="WOB07625.1"/>
    </source>
</evidence>
<dbReference type="Gene3D" id="1.20.140.10">
    <property type="entry name" value="Butyryl-CoA Dehydrogenase, subunit A, domain 3"/>
    <property type="match status" value="1"/>
</dbReference>
<keyword evidence="10" id="KW-1185">Reference proteome</keyword>
<dbReference type="InterPro" id="IPR006091">
    <property type="entry name" value="Acyl-CoA_Oxase/DH_mid-dom"/>
</dbReference>
<organism evidence="9 10">
    <name type="scientific">Piscinibacter gummiphilus</name>
    <dbReference type="NCBI Taxonomy" id="946333"/>
    <lineage>
        <taxon>Bacteria</taxon>
        <taxon>Pseudomonadati</taxon>
        <taxon>Pseudomonadota</taxon>
        <taxon>Betaproteobacteria</taxon>
        <taxon>Burkholderiales</taxon>
        <taxon>Sphaerotilaceae</taxon>
        <taxon>Piscinibacter</taxon>
    </lineage>
</organism>
<dbReference type="InterPro" id="IPR013786">
    <property type="entry name" value="AcylCoA_DH/ox_N"/>
</dbReference>
<keyword evidence="5" id="KW-0560">Oxidoreductase</keyword>
<dbReference type="PANTHER" id="PTHR43884:SF20">
    <property type="entry name" value="ACYL-COA DEHYDROGENASE FADE28"/>
    <property type="match status" value="1"/>
</dbReference>
<evidence type="ECO:0000256" key="5">
    <source>
        <dbReference type="ARBA" id="ARBA00023002"/>
    </source>
</evidence>
<dbReference type="SUPFAM" id="SSF47203">
    <property type="entry name" value="Acyl-CoA dehydrogenase C-terminal domain-like"/>
    <property type="match status" value="1"/>
</dbReference>
<sequence>MALVLTEEQGMLRDSAKSFLADNAPVSELRKLRDTRSADGFNRGLWKQFAEMGFTGVLIPEDLGGTGLGLVEAGVVMEEIGRNLTASPFLASSVVAATALLAAGTDAQKQATLPKIASGELIATVAVDEHSKHNPRNTALKAEKSGSGYTLDGSKTFVLDGHVADLFIVAARTGGAKGDLAGVTLFLVDAKTSGVKVERVVMVDAHNAARITFDKVAVPESAVLGKVGEGLVPLNAALSAGRVAASAEMLGIADEVFTRTVNYLKERQQFNKIIGEFQALQHRAAHLYCEIEFTRSAVLKALQGLDEGTPTAIGLASVAKAKAGTTVTLAVQEGVQMHGGIGMTDEFEMGFFMKRARVLQELFGDATYHADLLAQLKKY</sequence>
<proteinExistence type="inferred from homology"/>
<reference evidence="9 10" key="1">
    <citation type="submission" date="2023-10" db="EMBL/GenBank/DDBJ databases">
        <title>Bacteria for the degradation of biodegradable plastic PBAT(Polybutylene adipate terephthalate).</title>
        <authorList>
            <person name="Weon H.-Y."/>
            <person name="Yeon J."/>
        </authorList>
    </citation>
    <scope>NUCLEOTIDE SEQUENCE [LARGE SCALE GENOMIC DNA]</scope>
    <source>
        <strain evidence="9 10">SBD 7-3</strain>
    </source>
</reference>
<dbReference type="Gene3D" id="2.40.110.10">
    <property type="entry name" value="Butyryl-CoA Dehydrogenase, subunit A, domain 2"/>
    <property type="match status" value="1"/>
</dbReference>
<evidence type="ECO:0000259" key="6">
    <source>
        <dbReference type="Pfam" id="PF00441"/>
    </source>
</evidence>
<accession>A0ABZ0CRK9</accession>
<keyword evidence="3" id="KW-0285">Flavoprotein</keyword>
<dbReference type="EMBL" id="CP136336">
    <property type="protein sequence ID" value="WOB07625.1"/>
    <property type="molecule type" value="Genomic_DNA"/>
</dbReference>
<dbReference type="PANTHER" id="PTHR43884">
    <property type="entry name" value="ACYL-COA DEHYDROGENASE"/>
    <property type="match status" value="1"/>
</dbReference>
<dbReference type="InterPro" id="IPR046373">
    <property type="entry name" value="Acyl-CoA_Oxase/DH_mid-dom_sf"/>
</dbReference>
<keyword evidence="4" id="KW-0274">FAD</keyword>
<gene>
    <name evidence="9" type="ORF">RXV79_22270</name>
</gene>
<evidence type="ECO:0000313" key="10">
    <source>
        <dbReference type="Proteomes" id="UP001303946"/>
    </source>
</evidence>
<dbReference type="InterPro" id="IPR037069">
    <property type="entry name" value="AcylCoA_DH/ox_N_sf"/>
</dbReference>
<evidence type="ECO:0000256" key="2">
    <source>
        <dbReference type="ARBA" id="ARBA00009347"/>
    </source>
</evidence>
<dbReference type="Pfam" id="PF00441">
    <property type="entry name" value="Acyl-CoA_dh_1"/>
    <property type="match status" value="1"/>
</dbReference>
<evidence type="ECO:0000259" key="8">
    <source>
        <dbReference type="Pfam" id="PF02771"/>
    </source>
</evidence>
<dbReference type="InterPro" id="IPR036250">
    <property type="entry name" value="AcylCo_DH-like_C"/>
</dbReference>
<dbReference type="Gene3D" id="1.10.540.10">
    <property type="entry name" value="Acyl-CoA dehydrogenase/oxidase, N-terminal domain"/>
    <property type="match status" value="1"/>
</dbReference>
<dbReference type="Pfam" id="PF02770">
    <property type="entry name" value="Acyl-CoA_dh_M"/>
    <property type="match status" value="1"/>
</dbReference>
<name>A0ABZ0CRK9_9BURK</name>
<dbReference type="InterPro" id="IPR009100">
    <property type="entry name" value="AcylCoA_DH/oxidase_NM_dom_sf"/>
</dbReference>
<dbReference type="Proteomes" id="UP001303946">
    <property type="component" value="Chromosome"/>
</dbReference>
<evidence type="ECO:0000259" key="7">
    <source>
        <dbReference type="Pfam" id="PF02770"/>
    </source>
</evidence>
<evidence type="ECO:0000256" key="1">
    <source>
        <dbReference type="ARBA" id="ARBA00001974"/>
    </source>
</evidence>
<dbReference type="Pfam" id="PF02771">
    <property type="entry name" value="Acyl-CoA_dh_N"/>
    <property type="match status" value="1"/>
</dbReference>
<feature type="domain" description="Acyl-CoA dehydrogenase/oxidase N-terminal" evidence="8">
    <location>
        <begin position="6"/>
        <end position="120"/>
    </location>
</feature>
<feature type="domain" description="Acyl-CoA dehydrogenase/oxidase C-terminal" evidence="6">
    <location>
        <begin position="229"/>
        <end position="374"/>
    </location>
</feature>
<protein>
    <submittedName>
        <fullName evidence="9">Acyl-CoA dehydrogenase</fullName>
    </submittedName>
</protein>
<comment type="similarity">
    <text evidence="2">Belongs to the acyl-CoA dehydrogenase family.</text>
</comment>
<dbReference type="RefSeq" id="WP_316700282.1">
    <property type="nucleotide sequence ID" value="NZ_CP136336.1"/>
</dbReference>
<dbReference type="InterPro" id="IPR009075">
    <property type="entry name" value="AcylCo_DH/oxidase_C"/>
</dbReference>
<feature type="domain" description="Acyl-CoA oxidase/dehydrogenase middle" evidence="7">
    <location>
        <begin position="138"/>
        <end position="216"/>
    </location>
</feature>